<dbReference type="CDD" id="cd00452">
    <property type="entry name" value="KDPG_aldolase"/>
    <property type="match status" value="1"/>
</dbReference>
<accession>A0A4S8RKJ6</accession>
<dbReference type="PANTHER" id="PTHR30246">
    <property type="entry name" value="2-KETO-3-DEOXY-6-PHOSPHOGLUCONATE ALDOLASE"/>
    <property type="match status" value="1"/>
</dbReference>
<comment type="subunit">
    <text evidence="3">Homotrimer.</text>
</comment>
<evidence type="ECO:0000313" key="6">
    <source>
        <dbReference type="EMBL" id="THV58212.1"/>
    </source>
</evidence>
<keyword evidence="5" id="KW-0119">Carbohydrate metabolism</keyword>
<organism evidence="6 7">
    <name type="scientific">Flagellimonas alvinocaridis</name>
    <dbReference type="NCBI Taxonomy" id="2530200"/>
    <lineage>
        <taxon>Bacteria</taxon>
        <taxon>Pseudomonadati</taxon>
        <taxon>Bacteroidota</taxon>
        <taxon>Flavobacteriia</taxon>
        <taxon>Flavobacteriales</taxon>
        <taxon>Flavobacteriaceae</taxon>
        <taxon>Flagellimonas</taxon>
    </lineage>
</organism>
<keyword evidence="4" id="KW-0456">Lyase</keyword>
<evidence type="ECO:0000256" key="3">
    <source>
        <dbReference type="ARBA" id="ARBA00011233"/>
    </source>
</evidence>
<dbReference type="GO" id="GO:0016829">
    <property type="term" value="F:lyase activity"/>
    <property type="evidence" value="ECO:0007669"/>
    <property type="project" value="UniProtKB-KW"/>
</dbReference>
<dbReference type="InterPro" id="IPR013785">
    <property type="entry name" value="Aldolase_TIM"/>
</dbReference>
<dbReference type="PANTHER" id="PTHR30246:SF1">
    <property type="entry name" value="2-DEHYDRO-3-DEOXY-6-PHOSPHOGALACTONATE ALDOLASE-RELATED"/>
    <property type="match status" value="1"/>
</dbReference>
<dbReference type="Proteomes" id="UP000310406">
    <property type="component" value="Unassembled WGS sequence"/>
</dbReference>
<evidence type="ECO:0000256" key="2">
    <source>
        <dbReference type="ARBA" id="ARBA00006906"/>
    </source>
</evidence>
<gene>
    <name evidence="6" type="ORF">EZV76_13130</name>
</gene>
<comment type="similarity">
    <text evidence="2">Belongs to the KHG/KDPG aldolase family.</text>
</comment>
<dbReference type="Pfam" id="PF01081">
    <property type="entry name" value="Aldolase"/>
    <property type="match status" value="1"/>
</dbReference>
<dbReference type="RefSeq" id="WP_136567020.1">
    <property type="nucleotide sequence ID" value="NZ_SNTZ01000008.1"/>
</dbReference>
<dbReference type="InterPro" id="IPR031338">
    <property type="entry name" value="KDPG/KHG_AS_2"/>
</dbReference>
<comment type="caution">
    <text evidence="6">The sequence shown here is derived from an EMBL/GenBank/DDBJ whole genome shotgun (WGS) entry which is preliminary data.</text>
</comment>
<comment type="pathway">
    <text evidence="1">Carbohydrate acid metabolism.</text>
</comment>
<protein>
    <submittedName>
        <fullName evidence="6">Bifunctional 4-hydroxy-2-oxoglutarate aldolase/2-dehydro-3-deoxy-phosphogluconate aldolase</fullName>
    </submittedName>
</protein>
<evidence type="ECO:0000313" key="7">
    <source>
        <dbReference type="Proteomes" id="UP000310406"/>
    </source>
</evidence>
<proteinExistence type="inferred from homology"/>
<sequence length="210" mass="22598">MNKNEIISFLEEEKLVAIIRQKDRQKIQPIISALVDGGIKVLEITSNTPGFLEEIRNARNLYPNILVGAGTITNKNLAAEAVAAGAQFLVTPNVDVSIIPVAHSHGIPVIMGALTPSEICVANEHGADIIKLFPAGIFGMDYFKAIKGPLSNLKFFVVGGINTGNIKEWMLAGADGFGIGSELTKMDETDRPNVVTEKARSFIKQIKGSK</sequence>
<dbReference type="NCBIfam" id="TIGR01182">
    <property type="entry name" value="eda"/>
    <property type="match status" value="1"/>
</dbReference>
<dbReference type="PROSITE" id="PS00160">
    <property type="entry name" value="ALDOLASE_KDPG_KHG_2"/>
    <property type="match status" value="1"/>
</dbReference>
<dbReference type="AlphaFoldDB" id="A0A4S8RKJ6"/>
<dbReference type="Gene3D" id="3.20.20.70">
    <property type="entry name" value="Aldolase class I"/>
    <property type="match status" value="1"/>
</dbReference>
<reference evidence="6 7" key="1">
    <citation type="submission" date="2019-03" db="EMBL/GenBank/DDBJ databases">
        <title>Muricauda SCR12 sp.nov, a marine bacterium isolated from Pacific Ocean:the Okinawa trough.</title>
        <authorList>
            <person name="Liu L."/>
        </authorList>
    </citation>
    <scope>NUCLEOTIDE SEQUENCE [LARGE SCALE GENOMIC DNA]</scope>
    <source>
        <strain evidence="6 7">SCR12</strain>
    </source>
</reference>
<name>A0A4S8RKJ6_9FLAO</name>
<keyword evidence="7" id="KW-1185">Reference proteome</keyword>
<evidence type="ECO:0000256" key="5">
    <source>
        <dbReference type="ARBA" id="ARBA00023277"/>
    </source>
</evidence>
<dbReference type="SUPFAM" id="SSF51569">
    <property type="entry name" value="Aldolase"/>
    <property type="match status" value="1"/>
</dbReference>
<dbReference type="EMBL" id="SNTZ01000008">
    <property type="protein sequence ID" value="THV58212.1"/>
    <property type="molecule type" value="Genomic_DNA"/>
</dbReference>
<dbReference type="InterPro" id="IPR000887">
    <property type="entry name" value="Aldlse_KDPG_KHG"/>
</dbReference>
<evidence type="ECO:0000256" key="1">
    <source>
        <dbReference type="ARBA" id="ARBA00004761"/>
    </source>
</evidence>
<evidence type="ECO:0000256" key="4">
    <source>
        <dbReference type="ARBA" id="ARBA00023239"/>
    </source>
</evidence>
<dbReference type="OrthoDB" id="9802667at2"/>